<keyword evidence="3" id="KW-0169">Cobalamin biosynthesis</keyword>
<comment type="pathway">
    <text evidence="1">Cofactor biosynthesis; adenosylcobalamin biosynthesis.</text>
</comment>
<dbReference type="InterPro" id="IPR006364">
    <property type="entry name" value="CobI/CbiL/CobIJ_dom"/>
</dbReference>
<dbReference type="InterPro" id="IPR012382">
    <property type="entry name" value="CobI/CbiL"/>
</dbReference>
<evidence type="ECO:0000313" key="9">
    <source>
        <dbReference type="EMBL" id="KAA0912189.1"/>
    </source>
</evidence>
<gene>
    <name evidence="9" type="primary">cobI</name>
    <name evidence="9" type="ORF">FLO80_16390</name>
</gene>
<dbReference type="EC" id="2.1.1.130" evidence="9"/>
<dbReference type="PIRSF" id="PIRSF036427">
    <property type="entry name" value="Precrrn-2_mtase"/>
    <property type="match status" value="1"/>
</dbReference>
<comment type="similarity">
    <text evidence="2 7">Belongs to the precorrin methyltransferase family.</text>
</comment>
<name>A0A5A9Z590_9RHOB</name>
<evidence type="ECO:0000259" key="8">
    <source>
        <dbReference type="Pfam" id="PF00590"/>
    </source>
</evidence>
<dbReference type="InterPro" id="IPR035996">
    <property type="entry name" value="4pyrrol_Methylase_sf"/>
</dbReference>
<dbReference type="GO" id="GO:0030788">
    <property type="term" value="F:precorrin-2 C20-methyltransferase activity"/>
    <property type="evidence" value="ECO:0007669"/>
    <property type="project" value="UniProtKB-EC"/>
</dbReference>
<evidence type="ECO:0000256" key="2">
    <source>
        <dbReference type="ARBA" id="ARBA00005879"/>
    </source>
</evidence>
<dbReference type="EMBL" id="VINQ01000015">
    <property type="protein sequence ID" value="KAA0912189.1"/>
    <property type="molecule type" value="Genomic_DNA"/>
</dbReference>
<evidence type="ECO:0000256" key="7">
    <source>
        <dbReference type="PIRNR" id="PIRNR036427"/>
    </source>
</evidence>
<dbReference type="RefSeq" id="WP_111367777.1">
    <property type="nucleotide sequence ID" value="NZ_JASHJG010000024.1"/>
</dbReference>
<keyword evidence="4 9" id="KW-0489">Methyltransferase</keyword>
<accession>A0A5A9Z590</accession>
<dbReference type="GO" id="GO:0009236">
    <property type="term" value="P:cobalamin biosynthetic process"/>
    <property type="evidence" value="ECO:0007669"/>
    <property type="project" value="UniProtKB-UniRule"/>
</dbReference>
<dbReference type="Proteomes" id="UP000325291">
    <property type="component" value="Unassembled WGS sequence"/>
</dbReference>
<dbReference type="Pfam" id="PF00590">
    <property type="entry name" value="TP_methylase"/>
    <property type="match status" value="1"/>
</dbReference>
<keyword evidence="5 9" id="KW-0808">Transferase</keyword>
<dbReference type="InterPro" id="IPR014777">
    <property type="entry name" value="4pyrrole_Mease_sub1"/>
</dbReference>
<dbReference type="GO" id="GO:0032259">
    <property type="term" value="P:methylation"/>
    <property type="evidence" value="ECO:0007669"/>
    <property type="project" value="UniProtKB-KW"/>
</dbReference>
<dbReference type="CDD" id="cd11645">
    <property type="entry name" value="Precorrin_2_C20_MT"/>
    <property type="match status" value="1"/>
</dbReference>
<dbReference type="SUPFAM" id="SSF53790">
    <property type="entry name" value="Tetrapyrrole methylase"/>
    <property type="match status" value="1"/>
</dbReference>
<dbReference type="NCBIfam" id="TIGR01467">
    <property type="entry name" value="cobI_cbiL"/>
    <property type="match status" value="1"/>
</dbReference>
<evidence type="ECO:0000256" key="5">
    <source>
        <dbReference type="ARBA" id="ARBA00022679"/>
    </source>
</evidence>
<sequence length="247" mass="26964">MSADIKKQGTIWGVGLGPGDPELMSVKADRLLRSASHVAYFRKAGRAGQARRILEGMLQDGVTEIAMEYPVTTEIPLDDPLYNQTLSAFYEDSSAKLRALSLEGQDVVVVSEGDPFFYGSFMHVYTRLNGDCPVQVIPATTGMSAAWTATGLPVTWGDDVLSVLMGTLPEDTLVEHMTRADALVIMKIGRNLETVRRALHRAGRFNAAWLVENAAMPNQSVQKLSEAGQKVTPYFSIIVVHGNGRRP</sequence>
<dbReference type="AlphaFoldDB" id="A0A5A9Z590"/>
<dbReference type="PANTHER" id="PTHR43467:SF2">
    <property type="entry name" value="COBALT-PRECORRIN-2 C(20)-METHYLTRANSFERASE"/>
    <property type="match status" value="1"/>
</dbReference>
<feature type="domain" description="Tetrapyrrole methylase" evidence="8">
    <location>
        <begin position="10"/>
        <end position="223"/>
    </location>
</feature>
<protein>
    <submittedName>
        <fullName evidence="9">Precorrin-2 C(20)-methyltransferase</fullName>
        <ecNumber evidence="9">2.1.1.130</ecNumber>
    </submittedName>
</protein>
<reference evidence="9 10" key="1">
    <citation type="submission" date="2019-07" db="EMBL/GenBank/DDBJ databases">
        <title>Aquicoccus porphyridii gen. nov., sp. nov., isolated from a small marine red alga, Porphyridium marinum.</title>
        <authorList>
            <person name="Liu L."/>
        </authorList>
    </citation>
    <scope>NUCLEOTIDE SEQUENCE [LARGE SCALE GENOMIC DNA]</scope>
    <source>
        <strain evidence="9 10">L1 8-17</strain>
    </source>
</reference>
<dbReference type="InterPro" id="IPR014776">
    <property type="entry name" value="4pyrrole_Mease_sub2"/>
</dbReference>
<dbReference type="UniPathway" id="UPA00148"/>
<dbReference type="InterPro" id="IPR000878">
    <property type="entry name" value="4pyrrol_Mease"/>
</dbReference>
<keyword evidence="6" id="KW-0949">S-adenosyl-L-methionine</keyword>
<evidence type="ECO:0000256" key="6">
    <source>
        <dbReference type="ARBA" id="ARBA00022691"/>
    </source>
</evidence>
<proteinExistence type="inferred from homology"/>
<evidence type="ECO:0000313" key="10">
    <source>
        <dbReference type="Proteomes" id="UP000325291"/>
    </source>
</evidence>
<keyword evidence="10" id="KW-1185">Reference proteome</keyword>
<evidence type="ECO:0000256" key="4">
    <source>
        <dbReference type="ARBA" id="ARBA00022603"/>
    </source>
</evidence>
<dbReference type="Gene3D" id="3.40.1010.10">
    <property type="entry name" value="Cobalt-precorrin-4 Transmethylase, Domain 1"/>
    <property type="match status" value="1"/>
</dbReference>
<comment type="caution">
    <text evidence="9">The sequence shown here is derived from an EMBL/GenBank/DDBJ whole genome shotgun (WGS) entry which is preliminary data.</text>
</comment>
<dbReference type="PANTHER" id="PTHR43467">
    <property type="entry name" value="COBALT-PRECORRIN-2 C(20)-METHYLTRANSFERASE"/>
    <property type="match status" value="1"/>
</dbReference>
<dbReference type="Gene3D" id="3.30.950.10">
    <property type="entry name" value="Methyltransferase, Cobalt-precorrin-4 Transmethylase, Domain 2"/>
    <property type="match status" value="1"/>
</dbReference>
<evidence type="ECO:0000256" key="1">
    <source>
        <dbReference type="ARBA" id="ARBA00004953"/>
    </source>
</evidence>
<evidence type="ECO:0000256" key="3">
    <source>
        <dbReference type="ARBA" id="ARBA00022573"/>
    </source>
</evidence>
<organism evidence="9 10">
    <name type="scientific">Aquicoccus porphyridii</name>
    <dbReference type="NCBI Taxonomy" id="1852029"/>
    <lineage>
        <taxon>Bacteria</taxon>
        <taxon>Pseudomonadati</taxon>
        <taxon>Pseudomonadota</taxon>
        <taxon>Alphaproteobacteria</taxon>
        <taxon>Rhodobacterales</taxon>
        <taxon>Paracoccaceae</taxon>
        <taxon>Aquicoccus</taxon>
    </lineage>
</organism>